<dbReference type="KEGG" id="rarg:115728737"/>
<evidence type="ECO:0000259" key="2">
    <source>
        <dbReference type="PROSITE" id="PS50104"/>
    </source>
</evidence>
<organism evidence="3 4">
    <name type="scientific">Rhodamnia argentea</name>
    <dbReference type="NCBI Taxonomy" id="178133"/>
    <lineage>
        <taxon>Eukaryota</taxon>
        <taxon>Viridiplantae</taxon>
        <taxon>Streptophyta</taxon>
        <taxon>Embryophyta</taxon>
        <taxon>Tracheophyta</taxon>
        <taxon>Spermatophyta</taxon>
        <taxon>Magnoliopsida</taxon>
        <taxon>eudicotyledons</taxon>
        <taxon>Gunneridae</taxon>
        <taxon>Pentapetalae</taxon>
        <taxon>rosids</taxon>
        <taxon>malvids</taxon>
        <taxon>Myrtales</taxon>
        <taxon>Myrtaceae</taxon>
        <taxon>Myrtoideae</taxon>
        <taxon>Myrteae</taxon>
        <taxon>Australasian group</taxon>
        <taxon>Rhodamnia</taxon>
    </lineage>
</organism>
<dbReference type="GeneID" id="115728737"/>
<dbReference type="Proteomes" id="UP000827889">
    <property type="component" value="Chromosome 3"/>
</dbReference>
<name>A0A8B8MXX5_9MYRT</name>
<reference evidence="4" key="1">
    <citation type="submission" date="2025-08" db="UniProtKB">
        <authorList>
            <consortium name="RefSeq"/>
        </authorList>
    </citation>
    <scope>IDENTIFICATION</scope>
    <source>
        <tissue evidence="4">Leaf</tissue>
    </source>
</reference>
<evidence type="ECO:0000313" key="4">
    <source>
        <dbReference type="RefSeq" id="XP_030514965.2"/>
    </source>
</evidence>
<proteinExistence type="predicted"/>
<dbReference type="AlphaFoldDB" id="A0A8B8MXX5"/>
<dbReference type="InterPro" id="IPR035897">
    <property type="entry name" value="Toll_tir_struct_dom_sf"/>
</dbReference>
<sequence>MASSSKPERTYHVFFSFRGEDVRNNFLGHLYGALDQKGIYTYVDSEELRKGEQIAPGLMKAIEESHIAIIIFSDDYASSWWCLEEAAKIMDCKEERDLMVFPLFYKVDPREVRTPRERYRKAMVKHESKFGKDSEKVKRWEKALSDAGSLSGWHLTLG</sequence>
<keyword evidence="1" id="KW-0520">NAD</keyword>
<dbReference type="GO" id="GO:0006952">
    <property type="term" value="P:defense response"/>
    <property type="evidence" value="ECO:0007669"/>
    <property type="project" value="InterPro"/>
</dbReference>
<accession>A0A8B8MXX5</accession>
<dbReference type="RefSeq" id="XP_030514965.2">
    <property type="nucleotide sequence ID" value="XM_030659105.2"/>
</dbReference>
<evidence type="ECO:0000313" key="3">
    <source>
        <dbReference type="Proteomes" id="UP000827889"/>
    </source>
</evidence>
<dbReference type="SMART" id="SM00255">
    <property type="entry name" value="TIR"/>
    <property type="match status" value="1"/>
</dbReference>
<dbReference type="PANTHER" id="PTHR32009">
    <property type="entry name" value="TMV RESISTANCE PROTEIN N-LIKE"/>
    <property type="match status" value="1"/>
</dbReference>
<dbReference type="SUPFAM" id="SSF52200">
    <property type="entry name" value="Toll/Interleukin receptor TIR domain"/>
    <property type="match status" value="1"/>
</dbReference>
<evidence type="ECO:0000256" key="1">
    <source>
        <dbReference type="ARBA" id="ARBA00023027"/>
    </source>
</evidence>
<gene>
    <name evidence="4" type="primary">LOC115728737</name>
</gene>
<feature type="domain" description="TIR" evidence="2">
    <location>
        <begin position="9"/>
        <end position="158"/>
    </location>
</feature>
<dbReference type="Pfam" id="PF01582">
    <property type="entry name" value="TIR"/>
    <property type="match status" value="1"/>
</dbReference>
<keyword evidence="3" id="KW-1185">Reference proteome</keyword>
<dbReference type="GO" id="GO:0043531">
    <property type="term" value="F:ADP binding"/>
    <property type="evidence" value="ECO:0007669"/>
    <property type="project" value="InterPro"/>
</dbReference>
<dbReference type="GO" id="GO:0007165">
    <property type="term" value="P:signal transduction"/>
    <property type="evidence" value="ECO:0007669"/>
    <property type="project" value="InterPro"/>
</dbReference>
<dbReference type="PROSITE" id="PS50104">
    <property type="entry name" value="TIR"/>
    <property type="match status" value="1"/>
</dbReference>
<dbReference type="PANTHER" id="PTHR32009:SF138">
    <property type="entry name" value="DISEASE RESISTANCE PROTEIN (TIR-NBS-LRR CLASS)"/>
    <property type="match status" value="1"/>
</dbReference>
<dbReference type="Gene3D" id="3.40.50.10140">
    <property type="entry name" value="Toll/interleukin-1 receptor homology (TIR) domain"/>
    <property type="match status" value="1"/>
</dbReference>
<dbReference type="InterPro" id="IPR000157">
    <property type="entry name" value="TIR_dom"/>
</dbReference>
<protein>
    <submittedName>
        <fullName evidence="4">TMV resistance protein N-like</fullName>
    </submittedName>
</protein>